<evidence type="ECO:0000256" key="2">
    <source>
        <dbReference type="SAM" id="Phobius"/>
    </source>
</evidence>
<feature type="transmembrane region" description="Helical" evidence="2">
    <location>
        <begin position="84"/>
        <end position="108"/>
    </location>
</feature>
<reference evidence="3 4" key="1">
    <citation type="submission" date="2024-10" db="EMBL/GenBank/DDBJ databases">
        <title>Updated reference genomes for cyclostephanoid diatoms.</title>
        <authorList>
            <person name="Roberts W.R."/>
            <person name="Alverson A.J."/>
        </authorList>
    </citation>
    <scope>NUCLEOTIDE SEQUENCE [LARGE SCALE GENOMIC DNA]</scope>
    <source>
        <strain evidence="3 4">AJA228-03</strain>
    </source>
</reference>
<sequence length="333" mass="37372">MITIQRIASSALALKRTSESDSSDTEGGSPNDQQPGRRTSTSKNIIHKVSSENGFPSKYLSEEESFDADAFFDKRVMTPNQERFNAITMIPGMIYSVYFILAGCWIKAGDDQHDDHPFHQSENSDWSEMAREAFGSENGWRGSFGCIRSSSFPHLTALPPLPVVAAAVGILVHSPFSIMYHWSATSIEPSYRIKHWSRRLDHAFIHFASACAAYATSGRVDFFLLNAAFNLDCAYRQFEEKVCPKRNLNRVASSVFLYLLPVLMHKQYLLFFQFFLCLPLLFVQYPLGGWSHGVFHLVLSCLPHLIMKVATQLESSQLQINLAVKCAAVAGQL</sequence>
<feature type="compositionally biased region" description="Polar residues" evidence="1">
    <location>
        <begin position="30"/>
        <end position="44"/>
    </location>
</feature>
<protein>
    <submittedName>
        <fullName evidence="3">Uncharacterized protein</fullName>
    </submittedName>
</protein>
<keyword evidence="2" id="KW-0472">Membrane</keyword>
<evidence type="ECO:0000256" key="1">
    <source>
        <dbReference type="SAM" id="MobiDB-lite"/>
    </source>
</evidence>
<gene>
    <name evidence="3" type="ORF">ACHAXA_004329</name>
</gene>
<feature type="transmembrane region" description="Helical" evidence="2">
    <location>
        <begin position="268"/>
        <end position="287"/>
    </location>
</feature>
<accession>A0ABD3SQF0</accession>
<feature type="transmembrane region" description="Helical" evidence="2">
    <location>
        <begin position="161"/>
        <end position="182"/>
    </location>
</feature>
<comment type="caution">
    <text evidence="3">The sequence shown here is derived from an EMBL/GenBank/DDBJ whole genome shotgun (WGS) entry which is preliminary data.</text>
</comment>
<organism evidence="3 4">
    <name type="scientific">Cyclostephanos tholiformis</name>
    <dbReference type="NCBI Taxonomy" id="382380"/>
    <lineage>
        <taxon>Eukaryota</taxon>
        <taxon>Sar</taxon>
        <taxon>Stramenopiles</taxon>
        <taxon>Ochrophyta</taxon>
        <taxon>Bacillariophyta</taxon>
        <taxon>Coscinodiscophyceae</taxon>
        <taxon>Thalassiosirophycidae</taxon>
        <taxon>Stephanodiscales</taxon>
        <taxon>Stephanodiscaceae</taxon>
        <taxon>Cyclostephanos</taxon>
    </lineage>
</organism>
<dbReference type="Proteomes" id="UP001530377">
    <property type="component" value="Unassembled WGS sequence"/>
</dbReference>
<proteinExistence type="predicted"/>
<dbReference type="EMBL" id="JALLPB020000020">
    <property type="protein sequence ID" value="KAL3826492.1"/>
    <property type="molecule type" value="Genomic_DNA"/>
</dbReference>
<keyword evidence="4" id="KW-1185">Reference proteome</keyword>
<evidence type="ECO:0000313" key="4">
    <source>
        <dbReference type="Proteomes" id="UP001530377"/>
    </source>
</evidence>
<name>A0ABD3SQF0_9STRA</name>
<keyword evidence="2" id="KW-0812">Transmembrane</keyword>
<keyword evidence="2" id="KW-1133">Transmembrane helix</keyword>
<evidence type="ECO:0000313" key="3">
    <source>
        <dbReference type="EMBL" id="KAL3826492.1"/>
    </source>
</evidence>
<dbReference type="AlphaFoldDB" id="A0ABD3SQF0"/>
<feature type="region of interest" description="Disordered" evidence="1">
    <location>
        <begin position="13"/>
        <end position="46"/>
    </location>
</feature>